<sequence>MASLRVARRMFCAAAETTADTVRNSRWGKLKDSKAGVWCHSLLSDYKEACREIFVGARERPVKASVYLTLLSGAGACFYTKPDQSSFEAALLERTNQLGLLSAWIRSATSDSHMQKLTKLQNEGRLRHISLGLLSLVYYTNYHPDTTLYEARCSNLSVLWRELPQRVLDVGFAGRWWILNSKMQDYDVNEEEFKHLPPHMRATSPPSVQEVERNERLHKESWLALTVKEEERETVGREEGLAKPLREERTQA</sequence>
<evidence type="ECO:0000313" key="2">
    <source>
        <dbReference type="Ensembl" id="ENSMALP00000015960.1"/>
    </source>
</evidence>
<dbReference type="KEGG" id="malb:109973704"/>
<dbReference type="Ensembl" id="ENSMALT00000016277.1">
    <property type="protein sequence ID" value="ENSMALP00000015960.1"/>
    <property type="gene ID" value="ENSMALG00000011202.1"/>
</dbReference>
<evidence type="ECO:0000256" key="1">
    <source>
        <dbReference type="SAM" id="MobiDB-lite"/>
    </source>
</evidence>
<protein>
    <recommendedName>
        <fullName evidence="4">Translocase of inner mitochondrial membrane 29</fullName>
    </recommendedName>
</protein>
<dbReference type="PANTHER" id="PTHR21435">
    <property type="entry name" value="MITOCHONDRIAL IMPORT INNER MEMBRANE TRANSLOCASE SUBUNIT TIM29"/>
    <property type="match status" value="1"/>
</dbReference>
<dbReference type="CTD" id="90580"/>
<accession>A0A3Q3JGU9</accession>
<dbReference type="PANTHER" id="PTHR21435:SF1">
    <property type="entry name" value="MITOCHONDRIAL IMPORT INNER MEMBRANE TRANSLOCASE SUBUNIT TIM29"/>
    <property type="match status" value="1"/>
</dbReference>
<dbReference type="RefSeq" id="XP_020479148.1">
    <property type="nucleotide sequence ID" value="XM_020623492.1"/>
</dbReference>
<dbReference type="GO" id="GO:0042721">
    <property type="term" value="C:TIM22 mitochondrial import inner membrane insertion complex"/>
    <property type="evidence" value="ECO:0007669"/>
    <property type="project" value="InterPro"/>
</dbReference>
<name>A0A3Q3JGU9_MONAL</name>
<dbReference type="OrthoDB" id="5970620at2759"/>
<reference evidence="2" key="2">
    <citation type="submission" date="2025-09" db="UniProtKB">
        <authorList>
            <consortium name="Ensembl"/>
        </authorList>
    </citation>
    <scope>IDENTIFICATION</scope>
</reference>
<dbReference type="Pfam" id="PF10171">
    <property type="entry name" value="Tim29"/>
    <property type="match status" value="1"/>
</dbReference>
<organism evidence="2 3">
    <name type="scientific">Monopterus albus</name>
    <name type="common">Swamp eel</name>
    <dbReference type="NCBI Taxonomy" id="43700"/>
    <lineage>
        <taxon>Eukaryota</taxon>
        <taxon>Metazoa</taxon>
        <taxon>Chordata</taxon>
        <taxon>Craniata</taxon>
        <taxon>Vertebrata</taxon>
        <taxon>Euteleostomi</taxon>
        <taxon>Actinopterygii</taxon>
        <taxon>Neopterygii</taxon>
        <taxon>Teleostei</taxon>
        <taxon>Neoteleostei</taxon>
        <taxon>Acanthomorphata</taxon>
        <taxon>Anabantaria</taxon>
        <taxon>Synbranchiformes</taxon>
        <taxon>Synbranchidae</taxon>
        <taxon>Monopterus</taxon>
    </lineage>
</organism>
<evidence type="ECO:0000313" key="3">
    <source>
        <dbReference type="Proteomes" id="UP000261600"/>
    </source>
</evidence>
<dbReference type="AlphaFoldDB" id="A0A3Q3JGU9"/>
<dbReference type="GeneID" id="109973704"/>
<evidence type="ECO:0008006" key="4">
    <source>
        <dbReference type="Google" id="ProtNLM"/>
    </source>
</evidence>
<keyword evidence="3" id="KW-1185">Reference proteome</keyword>
<dbReference type="GO" id="GO:0045039">
    <property type="term" value="P:protein insertion into mitochondrial inner membrane"/>
    <property type="evidence" value="ECO:0007669"/>
    <property type="project" value="TreeGrafter"/>
</dbReference>
<reference evidence="2" key="1">
    <citation type="submission" date="2025-08" db="UniProtKB">
        <authorList>
            <consortium name="Ensembl"/>
        </authorList>
    </citation>
    <scope>IDENTIFICATION</scope>
</reference>
<dbReference type="InterPro" id="IPR019322">
    <property type="entry name" value="TIMM29"/>
</dbReference>
<feature type="region of interest" description="Disordered" evidence="1">
    <location>
        <begin position="231"/>
        <end position="252"/>
    </location>
</feature>
<dbReference type="STRING" id="43700.ENSMALP00000015960"/>
<dbReference type="Proteomes" id="UP000261600">
    <property type="component" value="Unplaced"/>
</dbReference>
<proteinExistence type="predicted"/>